<evidence type="ECO:0008006" key="3">
    <source>
        <dbReference type="Google" id="ProtNLM"/>
    </source>
</evidence>
<organism evidence="1 2">
    <name type="scientific">Leptospira kmetyi</name>
    <dbReference type="NCBI Taxonomy" id="408139"/>
    <lineage>
        <taxon>Bacteria</taxon>
        <taxon>Pseudomonadati</taxon>
        <taxon>Spirochaetota</taxon>
        <taxon>Spirochaetia</taxon>
        <taxon>Leptospirales</taxon>
        <taxon>Leptospiraceae</taxon>
        <taxon>Leptospira</taxon>
    </lineage>
</organism>
<comment type="caution">
    <text evidence="1">The sequence shown here is derived from an EMBL/GenBank/DDBJ whole genome shotgun (WGS) entry which is preliminary data.</text>
</comment>
<accession>A0ABX4N9Y3</accession>
<protein>
    <recommendedName>
        <fullName evidence="3">DUF4878 domain-containing protein</fullName>
    </recommendedName>
</protein>
<evidence type="ECO:0000313" key="1">
    <source>
        <dbReference type="EMBL" id="PJZ28917.1"/>
    </source>
</evidence>
<gene>
    <name evidence="1" type="ORF">CH378_15285</name>
</gene>
<name>A0ABX4N9Y3_9LEPT</name>
<dbReference type="Proteomes" id="UP000231919">
    <property type="component" value="Unassembled WGS sequence"/>
</dbReference>
<reference evidence="1 2" key="1">
    <citation type="submission" date="2017-07" db="EMBL/GenBank/DDBJ databases">
        <title>Leptospira spp. isolated from tropical soils.</title>
        <authorList>
            <person name="Thibeaux R."/>
            <person name="Iraola G."/>
            <person name="Ferres I."/>
            <person name="Bierque E."/>
            <person name="Girault D."/>
            <person name="Soupe-Gilbert M.-E."/>
            <person name="Picardeau M."/>
            <person name="Goarant C."/>
        </authorList>
    </citation>
    <scope>NUCLEOTIDE SEQUENCE [LARGE SCALE GENOMIC DNA]</scope>
    <source>
        <strain evidence="1 2">JW2-C-B1</strain>
    </source>
</reference>
<keyword evidence="2" id="KW-1185">Reference proteome</keyword>
<proteinExistence type="predicted"/>
<sequence>MNRAIFNSSFGDRNVSLWKRLRFASMSIFFLFVLTSPSFSQTKGGYYALVYSKSGVIGSIEFNGMTIVPESNKEDVTGQIDLNVWIRPGVNKIKVKGIRKRKEDEFAPRIKAILYLAQKGQFPDEGQRIAGFEWQEGEGKPILPLDEEVSFTPTEVPPSELWKIAEDIELNSEDKEKIQKLISDLYDAFRKKDEKKLFDLMEFRAKELAKARYESQEEYTEDLKKGIRAISKSIGGQLDKLDLKNLQYQVIADKKVVFVTTKSGNSPIENKKKGYSAPIHLSKIKGEWIISR</sequence>
<dbReference type="EMBL" id="NPDP01000030">
    <property type="protein sequence ID" value="PJZ28917.1"/>
    <property type="molecule type" value="Genomic_DNA"/>
</dbReference>
<dbReference type="RefSeq" id="WP_100755918.1">
    <property type="nucleotide sequence ID" value="NZ_NPDP01000030.1"/>
</dbReference>
<evidence type="ECO:0000313" key="2">
    <source>
        <dbReference type="Proteomes" id="UP000231919"/>
    </source>
</evidence>